<proteinExistence type="predicted"/>
<keyword evidence="2" id="KW-0472">Membrane</keyword>
<dbReference type="AlphaFoldDB" id="A0A1H2DEH8"/>
<feature type="transmembrane region" description="Helical" evidence="2">
    <location>
        <begin position="205"/>
        <end position="224"/>
    </location>
</feature>
<keyword evidence="2" id="KW-0812">Transmembrane</keyword>
<name>A0A1H2DEH8_9ACTN</name>
<dbReference type="STRING" id="113562.SAMN04489716_9411"/>
<organism evidence="3 4">
    <name type="scientific">Actinoplanes derwentensis</name>
    <dbReference type="NCBI Taxonomy" id="113562"/>
    <lineage>
        <taxon>Bacteria</taxon>
        <taxon>Bacillati</taxon>
        <taxon>Actinomycetota</taxon>
        <taxon>Actinomycetes</taxon>
        <taxon>Micromonosporales</taxon>
        <taxon>Micromonosporaceae</taxon>
        <taxon>Actinoplanes</taxon>
    </lineage>
</organism>
<dbReference type="EMBL" id="LT629758">
    <property type="protein sequence ID" value="SDT80902.1"/>
    <property type="molecule type" value="Genomic_DNA"/>
</dbReference>
<reference evidence="3 4" key="1">
    <citation type="submission" date="2016-10" db="EMBL/GenBank/DDBJ databases">
        <authorList>
            <person name="de Groot N.N."/>
        </authorList>
    </citation>
    <scope>NUCLEOTIDE SEQUENCE [LARGE SCALE GENOMIC DNA]</scope>
    <source>
        <strain evidence="3 4">DSM 43941</strain>
    </source>
</reference>
<protein>
    <recommendedName>
        <fullName evidence="5">Proteins of 100 residues with WXG</fullName>
    </recommendedName>
</protein>
<evidence type="ECO:0000256" key="2">
    <source>
        <dbReference type="SAM" id="Phobius"/>
    </source>
</evidence>
<feature type="transmembrane region" description="Helical" evidence="2">
    <location>
        <begin position="145"/>
        <end position="166"/>
    </location>
</feature>
<evidence type="ECO:0000313" key="3">
    <source>
        <dbReference type="EMBL" id="SDT80902.1"/>
    </source>
</evidence>
<keyword evidence="2" id="KW-1133">Transmembrane helix</keyword>
<feature type="transmembrane region" description="Helical" evidence="2">
    <location>
        <begin position="173"/>
        <end position="193"/>
    </location>
</feature>
<evidence type="ECO:0008006" key="5">
    <source>
        <dbReference type="Google" id="ProtNLM"/>
    </source>
</evidence>
<sequence>MVFSQAQYEAVIDEIDGGTKTLQAKLAEVKPAAREATDHWWIDPMAAQVINWIADKTVEIGTAMLDWILDVLKGATAPIWMFIDAYKWADLRGAANGVSTDLSMQNLVIDDSDWSGKARESYLVVAGAQASAAARVGSIATTTSATLVGCATAGLLFYTAVAAVLVKLIAATVTAIAAFGSAVFSWAGAALVIEEAGFNTAVLGGAAATLGAFLAAQAAAMAVLHGDAVDPAGFPSGANGGSPAWPTSNTAQYSDATVNDEDADWSLQKD</sequence>
<feature type="region of interest" description="Disordered" evidence="1">
    <location>
        <begin position="235"/>
        <end position="255"/>
    </location>
</feature>
<evidence type="ECO:0000256" key="1">
    <source>
        <dbReference type="SAM" id="MobiDB-lite"/>
    </source>
</evidence>
<evidence type="ECO:0000313" key="4">
    <source>
        <dbReference type="Proteomes" id="UP000198688"/>
    </source>
</evidence>
<feature type="compositionally biased region" description="Polar residues" evidence="1">
    <location>
        <begin position="245"/>
        <end position="255"/>
    </location>
</feature>
<gene>
    <name evidence="3" type="ORF">SAMN04489716_9411</name>
</gene>
<dbReference type="Proteomes" id="UP000198688">
    <property type="component" value="Chromosome I"/>
</dbReference>
<keyword evidence="4" id="KW-1185">Reference proteome</keyword>
<accession>A0A1H2DEH8</accession>